<dbReference type="OrthoDB" id="5390at2759"/>
<dbReference type="GO" id="GO:0003824">
    <property type="term" value="F:catalytic activity"/>
    <property type="evidence" value="ECO:0007669"/>
    <property type="project" value="InterPro"/>
</dbReference>
<protein>
    <submittedName>
        <fullName evidence="2">ARI5 protein</fullName>
    </submittedName>
</protein>
<organism evidence="2 3">
    <name type="scientific">Symbiodinium pilosum</name>
    <name type="common">Dinoflagellate</name>
    <dbReference type="NCBI Taxonomy" id="2952"/>
    <lineage>
        <taxon>Eukaryota</taxon>
        <taxon>Sar</taxon>
        <taxon>Alveolata</taxon>
        <taxon>Dinophyceae</taxon>
        <taxon>Suessiales</taxon>
        <taxon>Symbiodiniaceae</taxon>
        <taxon>Symbiodinium</taxon>
    </lineage>
</organism>
<feature type="domain" description="MOSC" evidence="1">
    <location>
        <begin position="4"/>
        <end position="96"/>
    </location>
</feature>
<dbReference type="InterPro" id="IPR005302">
    <property type="entry name" value="MoCF_Sase_C"/>
</dbReference>
<reference evidence="2" key="1">
    <citation type="submission" date="2021-02" db="EMBL/GenBank/DDBJ databases">
        <authorList>
            <person name="Dougan E. K."/>
            <person name="Rhodes N."/>
            <person name="Thang M."/>
            <person name="Chan C."/>
        </authorList>
    </citation>
    <scope>NUCLEOTIDE SEQUENCE</scope>
</reference>
<name>A0A812W3W9_SYMPI</name>
<proteinExistence type="predicted"/>
<evidence type="ECO:0000259" key="1">
    <source>
        <dbReference type="Pfam" id="PF03473"/>
    </source>
</evidence>
<gene>
    <name evidence="2" type="primary">ARI5</name>
    <name evidence="2" type="ORF">SPIL2461_LOCUS17705</name>
</gene>
<dbReference type="GO" id="GO:0030151">
    <property type="term" value="F:molybdenum ion binding"/>
    <property type="evidence" value="ECO:0007669"/>
    <property type="project" value="InterPro"/>
</dbReference>
<dbReference type="EMBL" id="CAJNIZ010043327">
    <property type="protein sequence ID" value="CAE7657379.1"/>
    <property type="molecule type" value="Genomic_DNA"/>
</dbReference>
<comment type="caution">
    <text evidence="2">The sequence shown here is derived from an EMBL/GenBank/DDBJ whole genome shotgun (WGS) entry which is preliminary data.</text>
</comment>
<dbReference type="InterPro" id="IPR011037">
    <property type="entry name" value="Pyrv_Knase-like_insert_dom_sf"/>
</dbReference>
<accession>A0A812W3W9</accession>
<dbReference type="Proteomes" id="UP000649617">
    <property type="component" value="Unassembled WGS sequence"/>
</dbReference>
<dbReference type="Pfam" id="PF03473">
    <property type="entry name" value="MOSC"/>
    <property type="match status" value="1"/>
</dbReference>
<sequence>MEAVNAEGATFFPGASGEQIVLSGVAWGLMKTGARLLIGKKVLLEVTYLKGPCKKQDPNFPSPEAKARISPTKFPDSARVLAKVLKPGRISRGDRVLVFEHPDGPQKLLIQH</sequence>
<dbReference type="Gene3D" id="2.40.33.20">
    <property type="entry name" value="PK beta-barrel domain-like"/>
    <property type="match status" value="1"/>
</dbReference>
<dbReference type="AlphaFoldDB" id="A0A812W3W9"/>
<evidence type="ECO:0000313" key="3">
    <source>
        <dbReference type="Proteomes" id="UP000649617"/>
    </source>
</evidence>
<dbReference type="GO" id="GO:0030170">
    <property type="term" value="F:pyridoxal phosphate binding"/>
    <property type="evidence" value="ECO:0007669"/>
    <property type="project" value="InterPro"/>
</dbReference>
<keyword evidence="3" id="KW-1185">Reference proteome</keyword>
<evidence type="ECO:0000313" key="2">
    <source>
        <dbReference type="EMBL" id="CAE7657379.1"/>
    </source>
</evidence>
<dbReference type="SUPFAM" id="SSF50800">
    <property type="entry name" value="PK beta-barrel domain-like"/>
    <property type="match status" value="1"/>
</dbReference>